<keyword evidence="1" id="KW-0479">Metal-binding</keyword>
<dbReference type="GO" id="GO:0007165">
    <property type="term" value="P:signal transduction"/>
    <property type="evidence" value="ECO:0007669"/>
    <property type="project" value="InterPro"/>
</dbReference>
<gene>
    <name evidence="3" type="ORF">PSON_ATCC_30995.1.T1380023</name>
</gene>
<dbReference type="Proteomes" id="UP000692954">
    <property type="component" value="Unassembled WGS sequence"/>
</dbReference>
<reference evidence="3" key="1">
    <citation type="submission" date="2021-01" db="EMBL/GenBank/DDBJ databases">
        <authorList>
            <consortium name="Genoscope - CEA"/>
            <person name="William W."/>
        </authorList>
    </citation>
    <scope>NUCLEOTIDE SEQUENCE</scope>
</reference>
<dbReference type="CDD" id="cd00077">
    <property type="entry name" value="HDc"/>
    <property type="match status" value="1"/>
</dbReference>
<dbReference type="InterPro" id="IPR003607">
    <property type="entry name" value="HD/PDEase_dom"/>
</dbReference>
<dbReference type="OrthoDB" id="74705at2759"/>
<comment type="caution">
    <text evidence="3">The sequence shown here is derived from an EMBL/GenBank/DDBJ whole genome shotgun (WGS) entry which is preliminary data.</text>
</comment>
<organism evidence="3 4">
    <name type="scientific">Paramecium sonneborni</name>
    <dbReference type="NCBI Taxonomy" id="65129"/>
    <lineage>
        <taxon>Eukaryota</taxon>
        <taxon>Sar</taxon>
        <taxon>Alveolata</taxon>
        <taxon>Ciliophora</taxon>
        <taxon>Intramacronucleata</taxon>
        <taxon>Oligohymenophorea</taxon>
        <taxon>Peniculida</taxon>
        <taxon>Parameciidae</taxon>
        <taxon>Paramecium</taxon>
    </lineage>
</organism>
<dbReference type="PROSITE" id="PS00126">
    <property type="entry name" value="PDEASE_I_1"/>
    <property type="match status" value="1"/>
</dbReference>
<dbReference type="EC" id="3.1.4.-" evidence="1"/>
<name>A0A8S1R5L0_9CILI</name>
<feature type="domain" description="PDEase" evidence="2">
    <location>
        <begin position="599"/>
        <end position="943"/>
    </location>
</feature>
<accession>A0A8S1R5L0</accession>
<dbReference type="InterPro" id="IPR023174">
    <property type="entry name" value="PDEase_CS"/>
</dbReference>
<evidence type="ECO:0000313" key="4">
    <source>
        <dbReference type="Proteomes" id="UP000692954"/>
    </source>
</evidence>
<dbReference type="PANTHER" id="PTHR11347">
    <property type="entry name" value="CYCLIC NUCLEOTIDE PHOSPHODIESTERASE"/>
    <property type="match status" value="1"/>
</dbReference>
<evidence type="ECO:0000313" key="3">
    <source>
        <dbReference type="EMBL" id="CAD8122352.1"/>
    </source>
</evidence>
<comment type="cofactor">
    <cofactor evidence="1">
        <name>a divalent metal cation</name>
        <dbReference type="ChEBI" id="CHEBI:60240"/>
    </cofactor>
    <text evidence="1">Binds 2 divalent metal cations per subunit. Site 1 may preferentially bind zinc ions, while site 2 has a preference for magnesium and/or manganese ions.</text>
</comment>
<keyword evidence="4" id="KW-1185">Reference proteome</keyword>
<keyword evidence="1" id="KW-0378">Hydrolase</keyword>
<proteinExistence type="inferred from homology"/>
<comment type="similarity">
    <text evidence="1">Belongs to the cyclic nucleotide phosphodiesterase family.</text>
</comment>
<evidence type="ECO:0000259" key="2">
    <source>
        <dbReference type="PROSITE" id="PS51845"/>
    </source>
</evidence>
<evidence type="ECO:0000256" key="1">
    <source>
        <dbReference type="RuleBase" id="RU363067"/>
    </source>
</evidence>
<dbReference type="AlphaFoldDB" id="A0A8S1R5L0"/>
<dbReference type="EMBL" id="CAJJDN010000138">
    <property type="protein sequence ID" value="CAD8122352.1"/>
    <property type="molecule type" value="Genomic_DNA"/>
</dbReference>
<dbReference type="GO" id="GO:0004114">
    <property type="term" value="F:3',5'-cyclic-nucleotide phosphodiesterase activity"/>
    <property type="evidence" value="ECO:0007669"/>
    <property type="project" value="InterPro"/>
</dbReference>
<sequence>MIQVLHFNYQDDEDEEEIKFSLLNYLNEIPKQKQGVSRQMKRTRSSITDVDLIKGVQFDETKLNDPIVDMEKAFKLINHFYNKKKEGINIDPRINQIYENIRNLFIQNESLSNPSSALQTRNSSQSPTMDMNQLIESDLLDSYKNIKFQFANYMKSHLLLMDETVSYTTIFSLLRELTKNLLNCDNFSFFNLNSNSELELYQTKTDIFDQIPIDQSISEEIASLPQNKIFRFSKESPLCSVLESMNYLSSYGLYCNNVIFIYHSKEDKQLDSGSILKIANDYQLIDELKNMSTFLIHTIQNAKVQFFSPLSIADMILDLGISFVRASKFILIEQMYNIISQMYKIDKQIQFNDRLQTDQQEIQVWDSESVYIVFKDYQVTVCFKIYQMNLQKQADQRIYSEVKHYYEKYLRFIRECFDKSAFYKFFLRSNDSLVFEFDKSGHLLFLSRPIPKQIKSNFNIQFNSHMIHNNQLSYNKIFDQSVVSNIENYLQDHNWKTMKDNEKQYEIFLKIEENTYKGFALIFTENIKGWVKKQFKQLESGNQLDSKIKAKIRKQLIQHETINFVNKLEENNPDVKNSVASLYMPLQQLILKRTRSNQGNHQVQPKIQNTEIEFKKSRFQSMEELDLSEFVLGNQDDVIDTFDFNIMELTNQKEKHRIVWVILKKNGILDDFKLPYENLQNFIKEMEYHYNINNNPYHNYDHGITVMQTAHYFCKGLDQTTKNTIIDNFNRFVLMISSFGHDVGHSGKTNVFEINSLSDLAIRYHDKSVLEQHHAALTIQILKNPQSNILINLNQVQFRNFRKGLIANILSTDMSEHFTLIKDFENRQKNCNDQKILSNYIMHVSDFGGAAKKSNISVKWSARVNQEFSIQYKLEGEFGYPQQPYMKDLHIPQVLAKSEMGFLKVIVRPCYVLLNEFLEGKLKHCIGYIDDTIQYWEKIGKKGEEQQFQ</sequence>
<dbReference type="GO" id="GO:0046872">
    <property type="term" value="F:metal ion binding"/>
    <property type="evidence" value="ECO:0007669"/>
    <property type="project" value="UniProtKB-KW"/>
</dbReference>
<protein>
    <recommendedName>
        <fullName evidence="1">Phosphodiesterase</fullName>
        <ecNumber evidence="1">3.1.4.-</ecNumber>
    </recommendedName>
</protein>
<dbReference type="PROSITE" id="PS51845">
    <property type="entry name" value="PDEASE_I_2"/>
    <property type="match status" value="1"/>
</dbReference>
<dbReference type="Pfam" id="PF00233">
    <property type="entry name" value="PDEase_I"/>
    <property type="match status" value="1"/>
</dbReference>
<dbReference type="InterPro" id="IPR002073">
    <property type="entry name" value="PDEase_catalytic_dom"/>
</dbReference>